<accession>A0A397Q5U1</accession>
<evidence type="ECO:0000256" key="8">
    <source>
        <dbReference type="RuleBase" id="RU003738"/>
    </source>
</evidence>
<feature type="binding site" evidence="5">
    <location>
        <position position="375"/>
    </location>
    <ligand>
        <name>substrate</name>
    </ligand>
</feature>
<keyword evidence="3 5" id="KW-0663">Pyridoxal phosphate</keyword>
<dbReference type="PANTHER" id="PTHR43727">
    <property type="entry name" value="DIAMINOPIMELATE DECARBOXYLASE"/>
    <property type="match status" value="1"/>
</dbReference>
<keyword evidence="5" id="KW-0028">Amino-acid biosynthesis</keyword>
<evidence type="ECO:0000256" key="7">
    <source>
        <dbReference type="PIRSR" id="PIRSR600183-50"/>
    </source>
</evidence>
<comment type="similarity">
    <text evidence="5">Belongs to the Orn/Lys/Arg decarboxylase class-II family. LysA subfamily.</text>
</comment>
<feature type="binding site" evidence="5">
    <location>
        <begin position="275"/>
        <end position="278"/>
    </location>
    <ligand>
        <name>pyridoxal 5'-phosphate</name>
        <dbReference type="ChEBI" id="CHEBI:597326"/>
    </ligand>
</feature>
<name>A0A397Q5U1_9HYPH</name>
<dbReference type="InterPro" id="IPR002986">
    <property type="entry name" value="DAP_deCOOHase_LysA"/>
</dbReference>
<feature type="modified residue" description="N6-(pyridoxal phosphate)lysine" evidence="5 7">
    <location>
        <position position="60"/>
    </location>
</feature>
<evidence type="ECO:0000256" key="5">
    <source>
        <dbReference type="HAMAP-Rule" id="MF_02120"/>
    </source>
</evidence>
<dbReference type="HAMAP" id="MF_02120">
    <property type="entry name" value="LysA"/>
    <property type="match status" value="1"/>
</dbReference>
<evidence type="ECO:0000259" key="9">
    <source>
        <dbReference type="Pfam" id="PF00278"/>
    </source>
</evidence>
<dbReference type="PANTHER" id="PTHR43727:SF2">
    <property type="entry name" value="GROUP IV DECARBOXYLASE"/>
    <property type="match status" value="1"/>
</dbReference>
<dbReference type="InterPro" id="IPR029066">
    <property type="entry name" value="PLP-binding_barrel"/>
</dbReference>
<feature type="domain" description="Orn/DAP/Arg decarboxylase 2 N-terminal" evidence="10">
    <location>
        <begin position="35"/>
        <end position="281"/>
    </location>
</feature>
<feature type="active site" description="Proton donor" evidence="7">
    <location>
        <position position="346"/>
    </location>
</feature>
<keyword evidence="5 8" id="KW-0457">Lysine biosynthesis</keyword>
<protein>
    <recommendedName>
        <fullName evidence="5 6">Diaminopimelate decarboxylase</fullName>
        <shortName evidence="5">DAP decarboxylase</shortName>
        <shortName evidence="5">DAPDC</shortName>
        <ecNumber evidence="5 6">4.1.1.20</ecNumber>
    </recommendedName>
</protein>
<feature type="binding site" evidence="5">
    <location>
        <position position="314"/>
    </location>
    <ligand>
        <name>substrate</name>
    </ligand>
</feature>
<dbReference type="GO" id="GO:0008836">
    <property type="term" value="F:diaminopimelate decarboxylase activity"/>
    <property type="evidence" value="ECO:0007669"/>
    <property type="project" value="UniProtKB-UniRule"/>
</dbReference>
<proteinExistence type="inferred from homology"/>
<dbReference type="EC" id="4.1.1.20" evidence="5 6"/>
<feature type="domain" description="Orn/DAP/Arg decarboxylase 2 C-terminal" evidence="9">
    <location>
        <begin position="29"/>
        <end position="373"/>
    </location>
</feature>
<evidence type="ECO:0000259" key="10">
    <source>
        <dbReference type="Pfam" id="PF02784"/>
    </source>
</evidence>
<dbReference type="UniPathway" id="UPA00034">
    <property type="reaction ID" value="UER00027"/>
</dbReference>
<dbReference type="EMBL" id="QXDF01000001">
    <property type="protein sequence ID" value="RIA56323.1"/>
    <property type="molecule type" value="Genomic_DNA"/>
</dbReference>
<evidence type="ECO:0000256" key="4">
    <source>
        <dbReference type="ARBA" id="ARBA00023239"/>
    </source>
</evidence>
<dbReference type="PRINTS" id="PR01181">
    <property type="entry name" value="DAPDCRBXLASE"/>
</dbReference>
<evidence type="ECO:0000313" key="11">
    <source>
        <dbReference type="EMBL" id="RIA56323.1"/>
    </source>
</evidence>
<dbReference type="InterPro" id="IPR000183">
    <property type="entry name" value="Orn/DAP/Arg_de-COase"/>
</dbReference>
<dbReference type="RefSeq" id="WP_119061127.1">
    <property type="nucleotide sequence ID" value="NZ_QXDF01000001.1"/>
</dbReference>
<dbReference type="Pfam" id="PF02784">
    <property type="entry name" value="Orn_Arg_deC_N"/>
    <property type="match status" value="1"/>
</dbReference>
<comment type="function">
    <text evidence="5">Specifically catalyzes the decarboxylation of meso-diaminopimelate (meso-DAP) to L-lysine.</text>
</comment>
<dbReference type="InterPro" id="IPR022643">
    <property type="entry name" value="De-COase2_C"/>
</dbReference>
<evidence type="ECO:0000256" key="1">
    <source>
        <dbReference type="ARBA" id="ARBA00001933"/>
    </source>
</evidence>
<dbReference type="SUPFAM" id="SSF51419">
    <property type="entry name" value="PLP-binding barrel"/>
    <property type="match status" value="1"/>
</dbReference>
<comment type="cofactor">
    <cofactor evidence="1 5 7 8">
        <name>pyridoxal 5'-phosphate</name>
        <dbReference type="ChEBI" id="CHEBI:597326"/>
    </cofactor>
</comment>
<reference evidence="11 12" key="1">
    <citation type="submission" date="2018-08" db="EMBL/GenBank/DDBJ databases">
        <title>Genomic Encyclopedia of Archaeal and Bacterial Type Strains, Phase II (KMG-II): from individual species to whole genera.</title>
        <authorList>
            <person name="Goeker M."/>
        </authorList>
    </citation>
    <scope>NUCLEOTIDE SEQUENCE [LARGE SCALE GENOMIC DNA]</scope>
    <source>
        <strain evidence="11 12">DSM 5002</strain>
    </source>
</reference>
<dbReference type="Gene3D" id="3.20.20.10">
    <property type="entry name" value="Alanine racemase"/>
    <property type="match status" value="1"/>
</dbReference>
<dbReference type="InterPro" id="IPR022644">
    <property type="entry name" value="De-COase2_N"/>
</dbReference>
<dbReference type="Pfam" id="PF00278">
    <property type="entry name" value="Orn_DAP_Arg_deC"/>
    <property type="match status" value="1"/>
</dbReference>
<dbReference type="Proteomes" id="UP000266273">
    <property type="component" value="Unassembled WGS sequence"/>
</dbReference>
<dbReference type="GO" id="GO:0030170">
    <property type="term" value="F:pyridoxal phosphate binding"/>
    <property type="evidence" value="ECO:0007669"/>
    <property type="project" value="UniProtKB-UniRule"/>
</dbReference>
<dbReference type="GO" id="GO:0009089">
    <property type="term" value="P:lysine biosynthetic process via diaminopimelate"/>
    <property type="evidence" value="ECO:0007669"/>
    <property type="project" value="UniProtKB-UniRule"/>
</dbReference>
<comment type="subunit">
    <text evidence="5">Homodimer.</text>
</comment>
<dbReference type="SUPFAM" id="SSF50621">
    <property type="entry name" value="Alanine racemase C-terminal domain-like"/>
    <property type="match status" value="1"/>
</dbReference>
<feature type="binding site" evidence="5">
    <location>
        <position position="278"/>
    </location>
    <ligand>
        <name>substrate</name>
    </ligand>
</feature>
<dbReference type="PRINTS" id="PR01179">
    <property type="entry name" value="ODADCRBXLASE"/>
</dbReference>
<dbReference type="CDD" id="cd06828">
    <property type="entry name" value="PLPDE_III_DapDC"/>
    <property type="match status" value="1"/>
</dbReference>
<gene>
    <name evidence="5" type="primary">lysA</name>
    <name evidence="11" type="ORF">BXY53_1426</name>
</gene>
<evidence type="ECO:0000256" key="3">
    <source>
        <dbReference type="ARBA" id="ARBA00022898"/>
    </source>
</evidence>
<keyword evidence="4 5" id="KW-0456">Lyase</keyword>
<dbReference type="OrthoDB" id="9802241at2"/>
<comment type="pathway">
    <text evidence="5 8">Amino-acid biosynthesis; L-lysine biosynthesis via DAP pathway; L-lysine from DL-2,6-diaminopimelate: step 1/1.</text>
</comment>
<dbReference type="AlphaFoldDB" id="A0A397Q5U1"/>
<evidence type="ECO:0000256" key="6">
    <source>
        <dbReference type="NCBIfam" id="TIGR01048"/>
    </source>
</evidence>
<feature type="binding site" evidence="5">
    <location>
        <position position="347"/>
    </location>
    <ligand>
        <name>substrate</name>
    </ligand>
</feature>
<evidence type="ECO:0000256" key="2">
    <source>
        <dbReference type="ARBA" id="ARBA00022793"/>
    </source>
</evidence>
<dbReference type="Gene3D" id="2.40.37.10">
    <property type="entry name" value="Lyase, Ornithine Decarboxylase, Chain A, domain 1"/>
    <property type="match status" value="1"/>
</dbReference>
<feature type="binding site" evidence="5">
    <location>
        <position position="375"/>
    </location>
    <ligand>
        <name>pyridoxal 5'-phosphate</name>
        <dbReference type="ChEBI" id="CHEBI:597326"/>
    </ligand>
</feature>
<keyword evidence="12" id="KW-1185">Reference proteome</keyword>
<dbReference type="FunFam" id="3.20.20.10:FF:000003">
    <property type="entry name" value="Diaminopimelate decarboxylase"/>
    <property type="match status" value="1"/>
</dbReference>
<comment type="caution">
    <text evidence="11">The sequence shown here is derived from an EMBL/GenBank/DDBJ whole genome shotgun (WGS) entry which is preliminary data.</text>
</comment>
<evidence type="ECO:0000313" key="12">
    <source>
        <dbReference type="Proteomes" id="UP000266273"/>
    </source>
</evidence>
<comment type="catalytic activity">
    <reaction evidence="5 8">
        <text>meso-2,6-diaminopimelate + H(+) = L-lysine + CO2</text>
        <dbReference type="Rhea" id="RHEA:15101"/>
        <dbReference type="ChEBI" id="CHEBI:15378"/>
        <dbReference type="ChEBI" id="CHEBI:16526"/>
        <dbReference type="ChEBI" id="CHEBI:32551"/>
        <dbReference type="ChEBI" id="CHEBI:57791"/>
        <dbReference type="EC" id="4.1.1.20"/>
    </reaction>
</comment>
<dbReference type="InterPro" id="IPR009006">
    <property type="entry name" value="Ala_racemase/Decarboxylase_C"/>
</dbReference>
<organism evidence="11 12">
    <name type="scientific">Dichotomicrobium thermohalophilum</name>
    <dbReference type="NCBI Taxonomy" id="933063"/>
    <lineage>
        <taxon>Bacteria</taxon>
        <taxon>Pseudomonadati</taxon>
        <taxon>Pseudomonadota</taxon>
        <taxon>Alphaproteobacteria</taxon>
        <taxon>Hyphomicrobiales</taxon>
        <taxon>Hyphomicrobiaceae</taxon>
        <taxon>Dichotomicrobium</taxon>
    </lineage>
</organism>
<dbReference type="NCBIfam" id="TIGR01048">
    <property type="entry name" value="lysA"/>
    <property type="match status" value="1"/>
</dbReference>
<feature type="binding site" evidence="5">
    <location>
        <position position="318"/>
    </location>
    <ligand>
        <name>substrate</name>
    </ligand>
</feature>
<feature type="binding site" evidence="5">
    <location>
        <position position="239"/>
    </location>
    <ligand>
        <name>pyridoxal 5'-phosphate</name>
        <dbReference type="ChEBI" id="CHEBI:597326"/>
    </ligand>
</feature>
<sequence length="430" mass="46547">MHHFTYRDGALHAEGVNLVDLAAHVGTPFYCYSTATLERHYRVFADAFGGRDTLICYSIKANSNLSVIKTLAQQGAGMDVVSEGELRRALAAGVPPSRIVFSGVGKTRDEMAHALQAGIYGFNVESEAEARALSAVAQEQGRTARIAFRINPDVDARTHAKISTGKAEDKFGVPWNDAAALYALAADLPGLEPCGVHMHIGSQITDLEPFERAFKLLSDLVGDLRTAGHTIDFVNLGGGLGVPYRGTDDIPPHPDDYARVVERAAGALDCRLLFEPGRMIAGNAGILVFRVLYLKHGDQKRFTIVDAGMNDLIRPTLYDAHHDIWAVDEARGQEPALVQDIVGPVCETGDFLARDRALPPFREGDLGAVMTAGAYGAVQASSYNSRLLVPEVIVRGDEYAIARARPSYEDMLAAEHIAPWLTPRKAMGRA</sequence>
<keyword evidence="2 5" id="KW-0210">Decarboxylase</keyword>